<evidence type="ECO:0000313" key="2">
    <source>
        <dbReference type="Proteomes" id="UP001165960"/>
    </source>
</evidence>
<dbReference type="EMBL" id="QTSX02007117">
    <property type="protein sequence ID" value="KAJ9051275.1"/>
    <property type="molecule type" value="Genomic_DNA"/>
</dbReference>
<gene>
    <name evidence="1" type="ORF">DSO57_1006197</name>
</gene>
<evidence type="ECO:0000313" key="1">
    <source>
        <dbReference type="EMBL" id="KAJ9051275.1"/>
    </source>
</evidence>
<comment type="caution">
    <text evidence="1">The sequence shown here is derived from an EMBL/GenBank/DDBJ whole genome shotgun (WGS) entry which is preliminary data.</text>
</comment>
<protein>
    <submittedName>
        <fullName evidence="1">Uncharacterized protein</fullName>
    </submittedName>
</protein>
<sequence length="535" mass="59806">MKLIFFSAVLGFHYDPCAQIAYKRVSSYAEAMACYQTFSLQEKVKSATLQSLRRAIPLVSLNHNHSSMLKSALEVIEKEPFEREFDFHNSLVDLYAKGNMKYDAGCFSSFTFHLPLELVIEQENHALVVRVPKHMRYSSSMLPHWQSLGFVVSKLSGRRVLKIDSQDAVSYLLAVAKSQGSPHIASTLSRSMFEDGRWIVAEGSFAARKTPPPTKRLLVEFEDGEVMYLPFLASVPAGFHDSMSFYKNMCTLKNHRGPTPGLHGLRYKSNSKGTSHVKLVTADNNAILTITSFEDTAVWESEIHRALMYLLSRNIRELVLDLRDSGGHHVCGSYQLAEYLFPRKTIPRFPYVLPNAPLIKEIMKDCLQAPHDCTDIPIFSGNSNCGTSFLKDMPLHFNSSKTKIITNGLCEGACAILVHALTKAGVVDLHFVGPPGIQPILGSSGIPYSLKKLNQFLERKPQLMKTHGFPFYTDVDLTFTLGQPLEMNPDRVVFLNEVAPAKAVHNYSSDAMVSPLVLWQTVLGVKANIPLPDFF</sequence>
<name>A0ACC2RML1_9FUNG</name>
<keyword evidence="2" id="KW-1185">Reference proteome</keyword>
<proteinExistence type="predicted"/>
<organism evidence="1 2">
    <name type="scientific">Entomophthora muscae</name>
    <dbReference type="NCBI Taxonomy" id="34485"/>
    <lineage>
        <taxon>Eukaryota</taxon>
        <taxon>Fungi</taxon>
        <taxon>Fungi incertae sedis</taxon>
        <taxon>Zoopagomycota</taxon>
        <taxon>Entomophthoromycotina</taxon>
        <taxon>Entomophthoromycetes</taxon>
        <taxon>Entomophthorales</taxon>
        <taxon>Entomophthoraceae</taxon>
        <taxon>Entomophthora</taxon>
    </lineage>
</organism>
<reference evidence="1" key="1">
    <citation type="submission" date="2022-04" db="EMBL/GenBank/DDBJ databases">
        <title>Genome of the entomopathogenic fungus Entomophthora muscae.</title>
        <authorList>
            <person name="Elya C."/>
            <person name="Lovett B.R."/>
            <person name="Lee E."/>
            <person name="Macias A.M."/>
            <person name="Hajek A.E."/>
            <person name="De Bivort B.L."/>
            <person name="Kasson M.T."/>
            <person name="De Fine Licht H.H."/>
            <person name="Stajich J.E."/>
        </authorList>
    </citation>
    <scope>NUCLEOTIDE SEQUENCE</scope>
    <source>
        <strain evidence="1">Berkeley</strain>
    </source>
</reference>
<dbReference type="Proteomes" id="UP001165960">
    <property type="component" value="Unassembled WGS sequence"/>
</dbReference>
<accession>A0ACC2RML1</accession>